<dbReference type="InterPro" id="IPR017871">
    <property type="entry name" value="ABC_transporter-like_CS"/>
</dbReference>
<evidence type="ECO:0000256" key="2">
    <source>
        <dbReference type="ARBA" id="ARBA00022448"/>
    </source>
</evidence>
<dbReference type="GO" id="GO:0016887">
    <property type="term" value="F:ATP hydrolysis activity"/>
    <property type="evidence" value="ECO:0007669"/>
    <property type="project" value="InterPro"/>
</dbReference>
<dbReference type="PANTHER" id="PTHR43776:SF7">
    <property type="entry name" value="D,D-DIPEPTIDE TRANSPORT ATP-BINDING PROTEIN DDPF-RELATED"/>
    <property type="match status" value="1"/>
</dbReference>
<dbReference type="InterPro" id="IPR003593">
    <property type="entry name" value="AAA+_ATPase"/>
</dbReference>
<dbReference type="RefSeq" id="WP_160862722.1">
    <property type="nucleotide sequence ID" value="NZ_JAODWE010000022.1"/>
</dbReference>
<accession>A0A6N8SLM6</accession>
<name>A0A6N8SLM6_9HYPH</name>
<organism evidence="6 7">
    <name type="scientific">Shinella kummerowiae</name>
    <dbReference type="NCBI Taxonomy" id="417745"/>
    <lineage>
        <taxon>Bacteria</taxon>
        <taxon>Pseudomonadati</taxon>
        <taxon>Pseudomonadota</taxon>
        <taxon>Alphaproteobacteria</taxon>
        <taxon>Hyphomicrobiales</taxon>
        <taxon>Rhizobiaceae</taxon>
        <taxon>Shinella</taxon>
    </lineage>
</organism>
<dbReference type="PROSITE" id="PS00211">
    <property type="entry name" value="ABC_TRANSPORTER_1"/>
    <property type="match status" value="1"/>
</dbReference>
<keyword evidence="3" id="KW-0547">Nucleotide-binding</keyword>
<dbReference type="SUPFAM" id="SSF52540">
    <property type="entry name" value="P-loop containing nucleoside triphosphate hydrolases"/>
    <property type="match status" value="1"/>
</dbReference>
<dbReference type="GO" id="GO:0055085">
    <property type="term" value="P:transmembrane transport"/>
    <property type="evidence" value="ECO:0007669"/>
    <property type="project" value="UniProtKB-ARBA"/>
</dbReference>
<comment type="caution">
    <text evidence="6">The sequence shown here is derived from an EMBL/GenBank/DDBJ whole genome shotgun (WGS) entry which is preliminary data.</text>
</comment>
<feature type="domain" description="ABC transporter" evidence="5">
    <location>
        <begin position="5"/>
        <end position="238"/>
    </location>
</feature>
<evidence type="ECO:0000256" key="3">
    <source>
        <dbReference type="ARBA" id="ARBA00022741"/>
    </source>
</evidence>
<keyword evidence="7" id="KW-1185">Reference proteome</keyword>
<dbReference type="PROSITE" id="PS50893">
    <property type="entry name" value="ABC_TRANSPORTER_2"/>
    <property type="match status" value="1"/>
</dbReference>
<reference evidence="6 7" key="1">
    <citation type="submission" date="2019-12" db="EMBL/GenBank/DDBJ databases">
        <title>Shinella kummerowiae sp. nov., a symbiotic bacterium isolated from root nodules of the herbal legume Kummerowia stipulacea.</title>
        <authorList>
            <person name="Gao J."/>
        </authorList>
    </citation>
    <scope>NUCLEOTIDE SEQUENCE [LARGE SCALE GENOMIC DNA]</scope>
    <source>
        <strain evidence="6 7">CCBAU 25048</strain>
    </source>
</reference>
<proteinExistence type="inferred from homology"/>
<keyword evidence="4 6" id="KW-0067">ATP-binding</keyword>
<dbReference type="Proteomes" id="UP000435802">
    <property type="component" value="Unassembled WGS sequence"/>
</dbReference>
<dbReference type="Gene3D" id="3.40.50.300">
    <property type="entry name" value="P-loop containing nucleotide triphosphate hydrolases"/>
    <property type="match status" value="1"/>
</dbReference>
<evidence type="ECO:0000256" key="4">
    <source>
        <dbReference type="ARBA" id="ARBA00022840"/>
    </source>
</evidence>
<evidence type="ECO:0000313" key="6">
    <source>
        <dbReference type="EMBL" id="MXN49197.1"/>
    </source>
</evidence>
<gene>
    <name evidence="6" type="ORF">GR138_28770</name>
</gene>
<dbReference type="AlphaFoldDB" id="A0A6N8SLM6"/>
<comment type="similarity">
    <text evidence="1">Belongs to the ABC transporter superfamily.</text>
</comment>
<dbReference type="InterPro" id="IPR003439">
    <property type="entry name" value="ABC_transporter-like_ATP-bd"/>
</dbReference>
<dbReference type="PANTHER" id="PTHR43776">
    <property type="entry name" value="TRANSPORT ATP-BINDING PROTEIN"/>
    <property type="match status" value="1"/>
</dbReference>
<dbReference type="InterPro" id="IPR027417">
    <property type="entry name" value="P-loop_NTPase"/>
</dbReference>
<evidence type="ECO:0000259" key="5">
    <source>
        <dbReference type="PROSITE" id="PS50893"/>
    </source>
</evidence>
<dbReference type="SMART" id="SM00382">
    <property type="entry name" value="AAA"/>
    <property type="match status" value="1"/>
</dbReference>
<protein>
    <submittedName>
        <fullName evidence="6">ATP-binding cassette domain-containing protein</fullName>
    </submittedName>
</protein>
<dbReference type="EMBL" id="WUMK01000017">
    <property type="protein sequence ID" value="MXN49197.1"/>
    <property type="molecule type" value="Genomic_DNA"/>
</dbReference>
<evidence type="ECO:0000313" key="7">
    <source>
        <dbReference type="Proteomes" id="UP000435802"/>
    </source>
</evidence>
<dbReference type="CDD" id="cd03257">
    <property type="entry name" value="ABC_NikE_OppD_transporters"/>
    <property type="match status" value="1"/>
</dbReference>
<dbReference type="OrthoDB" id="9802264at2"/>
<evidence type="ECO:0000256" key="1">
    <source>
        <dbReference type="ARBA" id="ARBA00005417"/>
    </source>
</evidence>
<dbReference type="InterPro" id="IPR050319">
    <property type="entry name" value="ABC_transp_ATP-bind"/>
</dbReference>
<keyword evidence="2" id="KW-0813">Transport</keyword>
<dbReference type="GO" id="GO:0005524">
    <property type="term" value="F:ATP binding"/>
    <property type="evidence" value="ECO:0007669"/>
    <property type="project" value="UniProtKB-KW"/>
</dbReference>
<dbReference type="Pfam" id="PF00005">
    <property type="entry name" value="ABC_tran"/>
    <property type="match status" value="1"/>
</dbReference>
<sequence>MTPALAIEGLGVAFDDFVALEDVSLSVAPGESFGLVGESGSGKSTLLRAVAGVTPVSTGAIAVDGMILGKRRDKASYRKVQMVFQDPYGSLHPRQTVDRLLLEPLAIHGFDDTEGRIVHALDEVGLGSSFRFRYSHQLSGGQRQRVAIARALILEPSILLLDEPTSALDASVQAEVLNLLEQLRAARQLTFVMVSHDLAVVTHLCDRLMVMQNGRPVEELASADLAAGKVTQDYTRGLLAASKGFRRERSGWS</sequence>